<protein>
    <submittedName>
        <fullName evidence="3">Beta-carotene ketolase</fullName>
    </submittedName>
</protein>
<organism evidence="3">
    <name type="scientific">Brevundimonas bacteroides</name>
    <dbReference type="NCBI Taxonomy" id="74311"/>
    <lineage>
        <taxon>Bacteria</taxon>
        <taxon>Pseudomonadati</taxon>
        <taxon>Pseudomonadota</taxon>
        <taxon>Alphaproteobacteria</taxon>
        <taxon>Caulobacterales</taxon>
        <taxon>Caulobacteraceae</taxon>
        <taxon>Brevundimonas</taxon>
    </lineage>
</organism>
<keyword evidence="1" id="KW-0472">Membrane</keyword>
<dbReference type="EMBL" id="EF031049">
    <property type="protein sequence ID" value="ABO10431.1"/>
    <property type="molecule type" value="Genomic_DNA"/>
</dbReference>
<feature type="domain" description="Fatty acid desaturase" evidence="2">
    <location>
        <begin position="134"/>
        <end position="240"/>
    </location>
</feature>
<keyword evidence="1" id="KW-0812">Transmembrane</keyword>
<evidence type="ECO:0000313" key="3">
    <source>
        <dbReference type="EMBL" id="ABO10431.1"/>
    </source>
</evidence>
<evidence type="ECO:0000256" key="1">
    <source>
        <dbReference type="SAM" id="Phobius"/>
    </source>
</evidence>
<keyword evidence="1" id="KW-1133">Transmembrane helix</keyword>
<feature type="transmembrane region" description="Helical" evidence="1">
    <location>
        <begin position="160"/>
        <end position="181"/>
    </location>
</feature>
<dbReference type="GO" id="GO:0006629">
    <property type="term" value="P:lipid metabolic process"/>
    <property type="evidence" value="ECO:0007669"/>
    <property type="project" value="InterPro"/>
</dbReference>
<sequence length="245" mass="27541">MTRERQTVVGLTLAAVIVGGWMTLHVWGVFFQPLSGTALFVVPLLILTQSWLGAGMFIVAHDAMHGSLAPGRPRLNAVIGQICVGAYAAFSYRKLNVCHHQHHRAPGTAEDPDFHAERPEAFLPWFYGFFTRYFGWREFTIVTAVLIAYLLIGATVVNLILFWAVPAVLSALQLFVFGTWLPHRHTAGDGFADHHHARTIPMPWVASLLACFHFGMHHEHHLTPAAPWWRLPEVRKAMLARSERL</sequence>
<feature type="transmembrane region" description="Helical" evidence="1">
    <location>
        <begin position="37"/>
        <end position="60"/>
    </location>
</feature>
<gene>
    <name evidence="3" type="primary">crtW</name>
</gene>
<feature type="transmembrane region" description="Helical" evidence="1">
    <location>
        <begin position="7"/>
        <end position="31"/>
    </location>
</feature>
<dbReference type="AlphaFoldDB" id="B6C6S1"/>
<dbReference type="InterPro" id="IPR005804">
    <property type="entry name" value="FA_desaturase_dom"/>
</dbReference>
<reference evidence="3" key="1">
    <citation type="submission" date="2006-10" db="EMBL/GenBank/DDBJ databases">
        <title>A carotenoid synthase gene from Brevundimonas bacteroides KCTC12439.</title>
        <authorList>
            <person name="Son S.H."/>
            <person name="Piao Z."/>
            <person name="Lee S.H."/>
            <person name="Shin Y.C."/>
        </authorList>
    </citation>
    <scope>NUCLEOTIDE SEQUENCE</scope>
    <source>
        <strain evidence="3">KCTC12439</strain>
    </source>
</reference>
<accession>B6C6S1</accession>
<evidence type="ECO:0000259" key="2">
    <source>
        <dbReference type="Pfam" id="PF00487"/>
    </source>
</evidence>
<name>B6C6S1_9CAUL</name>
<dbReference type="Pfam" id="PF00487">
    <property type="entry name" value="FA_desaturase"/>
    <property type="match status" value="1"/>
</dbReference>
<proteinExistence type="predicted"/>
<feature type="transmembrane region" description="Helical" evidence="1">
    <location>
        <begin position="134"/>
        <end position="154"/>
    </location>
</feature>